<reference evidence="1 2" key="2">
    <citation type="submission" date="2013-11" db="EMBL/GenBank/DDBJ databases">
        <title>The Genome Sequence of Phytophthora parasitica INRA-310.</title>
        <authorList>
            <consortium name="The Broad Institute Genomics Platform"/>
            <person name="Russ C."/>
            <person name="Tyler B."/>
            <person name="Panabieres F."/>
            <person name="Shan W."/>
            <person name="Tripathy S."/>
            <person name="Grunwald N."/>
            <person name="Machado M."/>
            <person name="Johnson C.S."/>
            <person name="Arredondo F."/>
            <person name="Hong C."/>
            <person name="Coffey M."/>
            <person name="Young S.K."/>
            <person name="Zeng Q."/>
            <person name="Gargeya S."/>
            <person name="Fitzgerald M."/>
            <person name="Abouelleil A."/>
            <person name="Alvarado L."/>
            <person name="Chapman S.B."/>
            <person name="Gainer-Dewar J."/>
            <person name="Goldberg J."/>
            <person name="Griggs A."/>
            <person name="Gujja S."/>
            <person name="Hansen M."/>
            <person name="Howarth C."/>
            <person name="Imamovic A."/>
            <person name="Ireland A."/>
            <person name="Larimer J."/>
            <person name="McCowan C."/>
            <person name="Murphy C."/>
            <person name="Pearson M."/>
            <person name="Poon T.W."/>
            <person name="Priest M."/>
            <person name="Roberts A."/>
            <person name="Saif S."/>
            <person name="Shea T."/>
            <person name="Sykes S."/>
            <person name="Wortman J."/>
            <person name="Nusbaum C."/>
            <person name="Birren B."/>
        </authorList>
    </citation>
    <scope>NUCLEOTIDE SEQUENCE [LARGE SCALE GENOMIC DNA]</scope>
    <source>
        <strain evidence="1 2">INRA-310</strain>
    </source>
</reference>
<evidence type="ECO:0000313" key="2">
    <source>
        <dbReference type="Proteomes" id="UP000018817"/>
    </source>
</evidence>
<accession>W2QJT8</accession>
<evidence type="ECO:0000313" key="1">
    <source>
        <dbReference type="EMBL" id="ETN13427.1"/>
    </source>
</evidence>
<proteinExistence type="predicted"/>
<dbReference type="RefSeq" id="XP_008901647.1">
    <property type="nucleotide sequence ID" value="XM_008903399.1"/>
</dbReference>
<dbReference type="EMBL" id="KI669575">
    <property type="protein sequence ID" value="ETN13427.1"/>
    <property type="molecule type" value="Genomic_DNA"/>
</dbReference>
<name>W2QJT8_PHYN3</name>
<dbReference type="VEuPathDB" id="FungiDB:PPTG_22358"/>
<dbReference type="AlphaFoldDB" id="W2QJT8"/>
<dbReference type="Proteomes" id="UP000018817">
    <property type="component" value="Unassembled WGS sequence"/>
</dbReference>
<reference evidence="2" key="1">
    <citation type="submission" date="2011-12" db="EMBL/GenBank/DDBJ databases">
        <authorList>
            <consortium name="The Broad Institute Genome Sequencing Platform"/>
            <person name="Russ C."/>
            <person name="Tyler B."/>
            <person name="Panabieres F."/>
            <person name="Shan W."/>
            <person name="Tripathy S."/>
            <person name="Grunwald N."/>
            <person name="Machado M."/>
            <person name="Young S.K."/>
            <person name="Zeng Q."/>
            <person name="Gargeya S."/>
            <person name="Fitzgerald M."/>
            <person name="Haas B."/>
            <person name="Abouelleil A."/>
            <person name="Alvarado L."/>
            <person name="Arachchi H.M."/>
            <person name="Berlin A."/>
            <person name="Chapman S.B."/>
            <person name="Gearin G."/>
            <person name="Goldberg J."/>
            <person name="Griggs A."/>
            <person name="Gujja S."/>
            <person name="Hansen M."/>
            <person name="Heiman D."/>
            <person name="Howarth C."/>
            <person name="Larimer J."/>
            <person name="Lui A."/>
            <person name="MacDonald P.J.P."/>
            <person name="McCowen C."/>
            <person name="Montmayeur A."/>
            <person name="Murphy C."/>
            <person name="Neiman D."/>
            <person name="Pearson M."/>
            <person name="Priest M."/>
            <person name="Roberts A."/>
            <person name="Saif S."/>
            <person name="Shea T."/>
            <person name="Sisk P."/>
            <person name="Stolte C."/>
            <person name="Sykes S."/>
            <person name="Wortman J."/>
            <person name="Nusbaum C."/>
            <person name="Birren B."/>
        </authorList>
    </citation>
    <scope>NUCLEOTIDE SEQUENCE [LARGE SCALE GENOMIC DNA]</scope>
    <source>
        <strain evidence="2">INRA-310</strain>
    </source>
</reference>
<sequence length="133" mass="15117">MSAAKNAIFRRDCYLAGRENNSDAEGNRLQLLNRPPQHSERFQDDLFRIDSVTLAVLMLPPSFDDARWPLHVLAFCCLGAGVPPQHALVVARWKLLQEKLICSIRHMPARIFTPAHRAVNLHCGRRQCRSSSM</sequence>
<dbReference type="GeneID" id="20190957"/>
<protein>
    <submittedName>
        <fullName evidence="1">Uncharacterized protein</fullName>
    </submittedName>
</protein>
<organism evidence="1 2">
    <name type="scientific">Phytophthora nicotianae (strain INRA-310)</name>
    <name type="common">Phytophthora parasitica</name>
    <dbReference type="NCBI Taxonomy" id="761204"/>
    <lineage>
        <taxon>Eukaryota</taxon>
        <taxon>Sar</taxon>
        <taxon>Stramenopiles</taxon>
        <taxon>Oomycota</taxon>
        <taxon>Peronosporomycetes</taxon>
        <taxon>Peronosporales</taxon>
        <taxon>Peronosporaceae</taxon>
        <taxon>Phytophthora</taxon>
    </lineage>
</organism>
<gene>
    <name evidence="1" type="ORF">PPTG_22358</name>
</gene>